<proteinExistence type="predicted"/>
<evidence type="ECO:0000256" key="2">
    <source>
        <dbReference type="ARBA" id="ARBA00023125"/>
    </source>
</evidence>
<evidence type="ECO:0000256" key="3">
    <source>
        <dbReference type="ARBA" id="ARBA00023163"/>
    </source>
</evidence>
<dbReference type="SUPFAM" id="SSF55718">
    <property type="entry name" value="SCP-like"/>
    <property type="match status" value="1"/>
</dbReference>
<gene>
    <name evidence="5" type="ORF">D5S18_22380</name>
</gene>
<dbReference type="Pfam" id="PF01638">
    <property type="entry name" value="HxlR"/>
    <property type="match status" value="1"/>
</dbReference>
<protein>
    <submittedName>
        <fullName evidence="5">Transcriptional regulator</fullName>
    </submittedName>
</protein>
<evidence type="ECO:0000313" key="6">
    <source>
        <dbReference type="Proteomes" id="UP000266677"/>
    </source>
</evidence>
<dbReference type="InterPro" id="IPR002577">
    <property type="entry name" value="HTH_HxlR"/>
</dbReference>
<dbReference type="RefSeq" id="WP_120043050.1">
    <property type="nucleotide sequence ID" value="NZ_QZFU01000028.1"/>
</dbReference>
<dbReference type="EMBL" id="QZFU01000028">
    <property type="protein sequence ID" value="RJO72524.1"/>
    <property type="molecule type" value="Genomic_DNA"/>
</dbReference>
<dbReference type="Proteomes" id="UP000266677">
    <property type="component" value="Unassembled WGS sequence"/>
</dbReference>
<keyword evidence="1" id="KW-0805">Transcription regulation</keyword>
<dbReference type="PANTHER" id="PTHR33204">
    <property type="entry name" value="TRANSCRIPTIONAL REGULATOR, MARR FAMILY"/>
    <property type="match status" value="1"/>
</dbReference>
<sequence>MGTKRYAQMCAVAASLDIVGERWTLLIIRDLMTGPKRYNQLLDETLVGIGPNLLAARLQMLTEAGIIARETVSGDRRGVSYRLTPSGEALRPVIIGLASWGLSHVASSESGGVVRAEWGRVALEAMVAVGPPPEVDEDYEFQIGSELFHVHCADGVARVVNGPVVGAAALVVTADPETFIKVGTEQLGVLDAVLSGKVVITGDTVALERCLRLLDLELTAKPAAGEVVDVS</sequence>
<comment type="caution">
    <text evidence="5">The sequence shown here is derived from an EMBL/GenBank/DDBJ whole genome shotgun (WGS) entry which is preliminary data.</text>
</comment>
<accession>A0A3A4JSB2</accession>
<evidence type="ECO:0000256" key="1">
    <source>
        <dbReference type="ARBA" id="ARBA00023015"/>
    </source>
</evidence>
<reference evidence="5 6" key="1">
    <citation type="submission" date="2018-09" db="EMBL/GenBank/DDBJ databases">
        <title>YIM PH21274 draft genome.</title>
        <authorList>
            <person name="Miao C."/>
        </authorList>
    </citation>
    <scope>NUCLEOTIDE SEQUENCE [LARGE SCALE GENOMIC DNA]</scope>
    <source>
        <strain evidence="5 6">YIM PH 21724</strain>
    </source>
</reference>
<dbReference type="InterPro" id="IPR036527">
    <property type="entry name" value="SCP2_sterol-bd_dom_sf"/>
</dbReference>
<name>A0A3A4JSB2_9NOCA</name>
<dbReference type="AlphaFoldDB" id="A0A3A4JSB2"/>
<evidence type="ECO:0000313" key="5">
    <source>
        <dbReference type="EMBL" id="RJO72524.1"/>
    </source>
</evidence>
<organism evidence="5 6">
    <name type="scientific">Nocardia panacis</name>
    <dbReference type="NCBI Taxonomy" id="2340916"/>
    <lineage>
        <taxon>Bacteria</taxon>
        <taxon>Bacillati</taxon>
        <taxon>Actinomycetota</taxon>
        <taxon>Actinomycetes</taxon>
        <taxon>Mycobacteriales</taxon>
        <taxon>Nocardiaceae</taxon>
        <taxon>Nocardia</taxon>
    </lineage>
</organism>
<dbReference type="OrthoDB" id="9792527at2"/>
<keyword evidence="6" id="KW-1185">Reference proteome</keyword>
<dbReference type="GO" id="GO:0003677">
    <property type="term" value="F:DNA binding"/>
    <property type="evidence" value="ECO:0007669"/>
    <property type="project" value="UniProtKB-KW"/>
</dbReference>
<dbReference type="Gene3D" id="3.30.1050.10">
    <property type="entry name" value="SCP2 sterol-binding domain"/>
    <property type="match status" value="1"/>
</dbReference>
<dbReference type="PANTHER" id="PTHR33204:SF18">
    <property type="entry name" value="TRANSCRIPTIONAL REGULATORY PROTEIN"/>
    <property type="match status" value="1"/>
</dbReference>
<keyword evidence="3" id="KW-0804">Transcription</keyword>
<feature type="domain" description="HTH hxlR-type" evidence="4">
    <location>
        <begin position="10"/>
        <end position="109"/>
    </location>
</feature>
<dbReference type="Gene3D" id="1.10.10.10">
    <property type="entry name" value="Winged helix-like DNA-binding domain superfamily/Winged helix DNA-binding domain"/>
    <property type="match status" value="1"/>
</dbReference>
<keyword evidence="2" id="KW-0238">DNA-binding</keyword>
<dbReference type="SUPFAM" id="SSF46785">
    <property type="entry name" value="Winged helix' DNA-binding domain"/>
    <property type="match status" value="1"/>
</dbReference>
<dbReference type="PROSITE" id="PS51118">
    <property type="entry name" value="HTH_HXLR"/>
    <property type="match status" value="1"/>
</dbReference>
<dbReference type="InterPro" id="IPR036390">
    <property type="entry name" value="WH_DNA-bd_sf"/>
</dbReference>
<dbReference type="InterPro" id="IPR036388">
    <property type="entry name" value="WH-like_DNA-bd_sf"/>
</dbReference>
<evidence type="ECO:0000259" key="4">
    <source>
        <dbReference type="PROSITE" id="PS51118"/>
    </source>
</evidence>